<reference evidence="1" key="1">
    <citation type="journal article" date="2016" name="Nat. Genet.">
        <title>A high-quality carrot genome assembly provides new insights into carotenoid accumulation and asterid genome evolution.</title>
        <authorList>
            <person name="Iorizzo M."/>
            <person name="Ellison S."/>
            <person name="Senalik D."/>
            <person name="Zeng P."/>
            <person name="Satapoomin P."/>
            <person name="Huang J."/>
            <person name="Bowman M."/>
            <person name="Iovene M."/>
            <person name="Sanseverino W."/>
            <person name="Cavagnaro P."/>
            <person name="Yildiz M."/>
            <person name="Macko-Podgorni A."/>
            <person name="Moranska E."/>
            <person name="Grzebelus E."/>
            <person name="Grzebelus D."/>
            <person name="Ashrafi H."/>
            <person name="Zheng Z."/>
            <person name="Cheng S."/>
            <person name="Spooner D."/>
            <person name="Van Deynze A."/>
            <person name="Simon P."/>
        </authorList>
    </citation>
    <scope>NUCLEOTIDE SEQUENCE</scope>
    <source>
        <tissue evidence="1">Leaf</tissue>
    </source>
</reference>
<gene>
    <name evidence="1" type="ORF">DCAR_0832925</name>
</gene>
<dbReference type="PANTHER" id="PTHR37227">
    <property type="entry name" value="OS01G0219000 PROTEIN"/>
    <property type="match status" value="1"/>
</dbReference>
<dbReference type="KEGG" id="dcr:108199380"/>
<dbReference type="Proteomes" id="UP000077755">
    <property type="component" value="Chromosome 8"/>
</dbReference>
<dbReference type="EMBL" id="CP093350">
    <property type="protein sequence ID" value="WOH13415.1"/>
    <property type="molecule type" value="Genomic_DNA"/>
</dbReference>
<dbReference type="AlphaFoldDB" id="A0AAF1BBK0"/>
<evidence type="ECO:0008006" key="3">
    <source>
        <dbReference type="Google" id="ProtNLM"/>
    </source>
</evidence>
<sequence>MEDVITDLPPPSRFFLDDLNNFAPPPTTLPSPFLVFSTPKPNKPLCPSLLIFALSSPSLNFLHHLPSKVLIGTLVLPEIPFSGISLEPSLTDKSCNIYSINNAGKMIIIVSVQYAVAAERTHAVAKMLIGKHIIPERVLILDSLQSRNFRGKLPPDETFALKLETSMERKLPEDDPEESQLLKSVGYFPSGSVVDGLAAALLSRCEMEKLKGTLSVSWPESGGSVTSLVRSLLLKDVLPGLELSIKSDDEDKYMRSGVLDLDIYT</sequence>
<keyword evidence="2" id="KW-1185">Reference proteome</keyword>
<evidence type="ECO:0000313" key="1">
    <source>
        <dbReference type="EMBL" id="WOH13415.1"/>
    </source>
</evidence>
<dbReference type="PANTHER" id="PTHR37227:SF2">
    <property type="entry name" value="OS01G0219000 PROTEIN"/>
    <property type="match status" value="1"/>
</dbReference>
<accession>A0AAF1BBK0</accession>
<reference evidence="1" key="2">
    <citation type="submission" date="2022-03" db="EMBL/GenBank/DDBJ databases">
        <title>Draft title - Genomic analysis of global carrot germplasm unveils the trajectory of domestication and the origin of high carotenoid orange carrot.</title>
        <authorList>
            <person name="Iorizzo M."/>
            <person name="Ellison S."/>
            <person name="Senalik D."/>
            <person name="Macko-Podgorni A."/>
            <person name="Grzebelus D."/>
            <person name="Bostan H."/>
            <person name="Rolling W."/>
            <person name="Curaba J."/>
            <person name="Simon P."/>
        </authorList>
    </citation>
    <scope>NUCLEOTIDE SEQUENCE</scope>
    <source>
        <tissue evidence="1">Leaf</tissue>
    </source>
</reference>
<proteinExistence type="predicted"/>
<name>A0AAF1BBK0_DAUCS</name>
<protein>
    <recommendedName>
        <fullName evidence="3">Proteasome assembly chaperone 1</fullName>
    </recommendedName>
</protein>
<evidence type="ECO:0000313" key="2">
    <source>
        <dbReference type="Proteomes" id="UP000077755"/>
    </source>
</evidence>
<organism evidence="1 2">
    <name type="scientific">Daucus carota subsp. sativus</name>
    <name type="common">Carrot</name>
    <dbReference type="NCBI Taxonomy" id="79200"/>
    <lineage>
        <taxon>Eukaryota</taxon>
        <taxon>Viridiplantae</taxon>
        <taxon>Streptophyta</taxon>
        <taxon>Embryophyta</taxon>
        <taxon>Tracheophyta</taxon>
        <taxon>Spermatophyta</taxon>
        <taxon>Magnoliopsida</taxon>
        <taxon>eudicotyledons</taxon>
        <taxon>Gunneridae</taxon>
        <taxon>Pentapetalae</taxon>
        <taxon>asterids</taxon>
        <taxon>campanulids</taxon>
        <taxon>Apiales</taxon>
        <taxon>Apiaceae</taxon>
        <taxon>Apioideae</taxon>
        <taxon>Scandiceae</taxon>
        <taxon>Daucinae</taxon>
        <taxon>Daucus</taxon>
        <taxon>Daucus sect. Daucus</taxon>
    </lineage>
</organism>